<dbReference type="GO" id="GO:0006782">
    <property type="term" value="P:protoporphyrinogen IX biosynthetic process"/>
    <property type="evidence" value="ECO:0007669"/>
    <property type="project" value="UniProtKB-UniPathway"/>
</dbReference>
<dbReference type="InterPro" id="IPR036108">
    <property type="entry name" value="4pyrrol_syn_uPrphyn_synt_sf"/>
</dbReference>
<dbReference type="GO" id="GO:0006780">
    <property type="term" value="P:uroporphyrinogen III biosynthetic process"/>
    <property type="evidence" value="ECO:0007669"/>
    <property type="project" value="InterPro"/>
</dbReference>
<evidence type="ECO:0000256" key="9">
    <source>
        <dbReference type="ARBA" id="ARBA00040167"/>
    </source>
</evidence>
<dbReference type="PANTHER" id="PTHR12390:SF0">
    <property type="entry name" value="UROPORPHYRINOGEN-III SYNTHASE"/>
    <property type="match status" value="1"/>
</dbReference>
<dbReference type="GO" id="GO:0006785">
    <property type="term" value="P:heme B biosynthetic process"/>
    <property type="evidence" value="ECO:0007669"/>
    <property type="project" value="UniProtKB-ARBA"/>
</dbReference>
<evidence type="ECO:0000256" key="4">
    <source>
        <dbReference type="ARBA" id="ARBA00023133"/>
    </source>
</evidence>
<name>A0A834IK20_RHYFE</name>
<evidence type="ECO:0000313" key="14">
    <source>
        <dbReference type="Proteomes" id="UP000625711"/>
    </source>
</evidence>
<evidence type="ECO:0000256" key="10">
    <source>
        <dbReference type="ARBA" id="ARBA00048617"/>
    </source>
</evidence>
<comment type="pathway">
    <text evidence="1">Porphyrin-containing compound metabolism; protoporphyrin-IX biosynthesis; coproporphyrinogen-III from 5-aminolevulinate: step 3/4.</text>
</comment>
<comment type="caution">
    <text evidence="13">The sequence shown here is derived from an EMBL/GenBank/DDBJ whole genome shotgun (WGS) entry which is preliminary data.</text>
</comment>
<dbReference type="PANTHER" id="PTHR12390">
    <property type="entry name" value="UROPORPHYRINOGEN III SYNTHASE"/>
    <property type="match status" value="1"/>
</dbReference>
<dbReference type="EC" id="4.2.1.75" evidence="3"/>
<protein>
    <recommendedName>
        <fullName evidence="9">Uroporphyrinogen-III synthase</fullName>
        <ecNumber evidence="3">4.2.1.75</ecNumber>
    </recommendedName>
    <alternativeName>
        <fullName evidence="8">Hydroxymethylbilane hydrolyase [cyclizing]</fullName>
    </alternativeName>
    <alternativeName>
        <fullName evidence="7">Uroporphyrinogen-III cosynthase</fullName>
    </alternativeName>
</protein>
<dbReference type="UniPathway" id="UPA00251">
    <property type="reaction ID" value="UER00320"/>
</dbReference>
<reference evidence="13" key="1">
    <citation type="submission" date="2020-08" db="EMBL/GenBank/DDBJ databases">
        <title>Genome sequencing and assembly of the red palm weevil Rhynchophorus ferrugineus.</title>
        <authorList>
            <person name="Dias G.B."/>
            <person name="Bergman C.M."/>
            <person name="Manee M."/>
        </authorList>
    </citation>
    <scope>NUCLEOTIDE SEQUENCE</scope>
    <source>
        <strain evidence="13">AA-2017</strain>
        <tissue evidence="13">Whole larva</tissue>
    </source>
</reference>
<comment type="similarity">
    <text evidence="2">Belongs to the uroporphyrinogen-III synthase family.</text>
</comment>
<evidence type="ECO:0000256" key="1">
    <source>
        <dbReference type="ARBA" id="ARBA00004772"/>
    </source>
</evidence>
<keyword evidence="5" id="KW-0456">Lyase</keyword>
<dbReference type="EMBL" id="JAACXV010000365">
    <property type="protein sequence ID" value="KAF7279383.1"/>
    <property type="molecule type" value="Genomic_DNA"/>
</dbReference>
<sequence length="255" mass="28580">MVIKNSVLLFKSRNLDNSEDGYEKILTENNFSVEIINPLGFEFKNLDVLKKKLETNDDYSGLIFTSPRCAEAVILASENDNFMDRWNDKNNFVVGEATYKIVLEKLGLTCNGKDTGNALNLSLLIIQNKSLYNKPFLFPCGNLKSDTLHSELSKEGLGVDDIEVYDVTSNPNIEKEIAEATNNFASMPEFVVFFSPSGFSNTIDIIKKASDRTEKLKFIAIGPTTERAILEQNFTVHGVAKQPKPNDILKVILNR</sequence>
<dbReference type="InterPro" id="IPR039793">
    <property type="entry name" value="UROS/Hem4"/>
</dbReference>
<keyword evidence="6" id="KW-0627">Porphyrin biosynthesis</keyword>
<evidence type="ECO:0000256" key="8">
    <source>
        <dbReference type="ARBA" id="ARBA00032649"/>
    </source>
</evidence>
<comment type="function">
    <text evidence="11">Catalyzes cyclization of the linear tetrapyrrole, hydroxymethylbilane, to the macrocyclic uroporphyrinogen III, the branch point for the various sub-pathways leading to the wide diversity of porphyrins. Porphyrins act as cofactors for a multitude of enzymes that perform a variety of processes within the cell such as methionine synthesis (vitamin B12) or oxygen transport (heme).</text>
</comment>
<evidence type="ECO:0000256" key="6">
    <source>
        <dbReference type="ARBA" id="ARBA00023244"/>
    </source>
</evidence>
<keyword evidence="14" id="KW-1185">Reference proteome</keyword>
<evidence type="ECO:0000256" key="2">
    <source>
        <dbReference type="ARBA" id="ARBA00008133"/>
    </source>
</evidence>
<dbReference type="SUPFAM" id="SSF69618">
    <property type="entry name" value="HemD-like"/>
    <property type="match status" value="1"/>
</dbReference>
<dbReference type="GO" id="GO:0005829">
    <property type="term" value="C:cytosol"/>
    <property type="evidence" value="ECO:0007669"/>
    <property type="project" value="TreeGrafter"/>
</dbReference>
<dbReference type="FunFam" id="3.40.50.10090:FF:000003">
    <property type="entry name" value="uroporphyrinogen-III synthase"/>
    <property type="match status" value="1"/>
</dbReference>
<dbReference type="OrthoDB" id="5595751at2759"/>
<dbReference type="Pfam" id="PF02602">
    <property type="entry name" value="HEM4"/>
    <property type="match status" value="1"/>
</dbReference>
<evidence type="ECO:0000256" key="7">
    <source>
        <dbReference type="ARBA" id="ARBA00031702"/>
    </source>
</evidence>
<dbReference type="Proteomes" id="UP000625711">
    <property type="component" value="Unassembled WGS sequence"/>
</dbReference>
<gene>
    <name evidence="13" type="ORF">GWI33_007325</name>
</gene>
<proteinExistence type="inferred from homology"/>
<keyword evidence="4" id="KW-0350">Heme biosynthesis</keyword>
<dbReference type="AlphaFoldDB" id="A0A834IK20"/>
<dbReference type="CDD" id="cd06578">
    <property type="entry name" value="HemD"/>
    <property type="match status" value="1"/>
</dbReference>
<evidence type="ECO:0000256" key="5">
    <source>
        <dbReference type="ARBA" id="ARBA00023239"/>
    </source>
</evidence>
<evidence type="ECO:0000259" key="12">
    <source>
        <dbReference type="Pfam" id="PF02602"/>
    </source>
</evidence>
<evidence type="ECO:0000256" key="11">
    <source>
        <dbReference type="ARBA" id="ARBA00060039"/>
    </source>
</evidence>
<dbReference type="Gene3D" id="3.40.50.10090">
    <property type="match status" value="2"/>
</dbReference>
<comment type="catalytic activity">
    <reaction evidence="10">
        <text>hydroxymethylbilane = uroporphyrinogen III + H2O</text>
        <dbReference type="Rhea" id="RHEA:18965"/>
        <dbReference type="ChEBI" id="CHEBI:15377"/>
        <dbReference type="ChEBI" id="CHEBI:57308"/>
        <dbReference type="ChEBI" id="CHEBI:57845"/>
        <dbReference type="EC" id="4.2.1.75"/>
    </reaction>
</comment>
<organism evidence="13 14">
    <name type="scientific">Rhynchophorus ferrugineus</name>
    <name type="common">Red palm weevil</name>
    <name type="synonym">Curculio ferrugineus</name>
    <dbReference type="NCBI Taxonomy" id="354439"/>
    <lineage>
        <taxon>Eukaryota</taxon>
        <taxon>Metazoa</taxon>
        <taxon>Ecdysozoa</taxon>
        <taxon>Arthropoda</taxon>
        <taxon>Hexapoda</taxon>
        <taxon>Insecta</taxon>
        <taxon>Pterygota</taxon>
        <taxon>Neoptera</taxon>
        <taxon>Endopterygota</taxon>
        <taxon>Coleoptera</taxon>
        <taxon>Polyphaga</taxon>
        <taxon>Cucujiformia</taxon>
        <taxon>Curculionidae</taxon>
        <taxon>Dryophthorinae</taxon>
        <taxon>Rhynchophorus</taxon>
    </lineage>
</organism>
<evidence type="ECO:0000256" key="3">
    <source>
        <dbReference type="ARBA" id="ARBA00013109"/>
    </source>
</evidence>
<accession>A0A834IK20</accession>
<dbReference type="GO" id="GO:0004852">
    <property type="term" value="F:uroporphyrinogen-III synthase activity"/>
    <property type="evidence" value="ECO:0007669"/>
    <property type="project" value="UniProtKB-EC"/>
</dbReference>
<evidence type="ECO:0000313" key="13">
    <source>
        <dbReference type="EMBL" id="KAF7279383.1"/>
    </source>
</evidence>
<feature type="domain" description="Tetrapyrrole biosynthesis uroporphyrinogen III synthase" evidence="12">
    <location>
        <begin position="23"/>
        <end position="249"/>
    </location>
</feature>
<dbReference type="InterPro" id="IPR003754">
    <property type="entry name" value="4pyrrol_synth_uPrphyn_synth"/>
</dbReference>